<name>A0A1H2H0B7_9ACTN</name>
<protein>
    <submittedName>
        <fullName evidence="2">Uncharacterized protein</fullName>
    </submittedName>
</protein>
<proteinExistence type="predicted"/>
<feature type="region of interest" description="Disordered" evidence="1">
    <location>
        <begin position="1"/>
        <end position="45"/>
    </location>
</feature>
<evidence type="ECO:0000313" key="3">
    <source>
        <dbReference type="Proteomes" id="UP000183180"/>
    </source>
</evidence>
<dbReference type="Proteomes" id="UP000183180">
    <property type="component" value="Unassembled WGS sequence"/>
</dbReference>
<dbReference type="STRING" id="158898.SAMN04488548_134206"/>
<evidence type="ECO:0000256" key="1">
    <source>
        <dbReference type="SAM" id="MobiDB-lite"/>
    </source>
</evidence>
<organism evidence="2 3">
    <name type="scientific">Gordonia westfalica</name>
    <dbReference type="NCBI Taxonomy" id="158898"/>
    <lineage>
        <taxon>Bacteria</taxon>
        <taxon>Bacillati</taxon>
        <taxon>Actinomycetota</taxon>
        <taxon>Actinomycetes</taxon>
        <taxon>Mycobacteriales</taxon>
        <taxon>Gordoniaceae</taxon>
        <taxon>Gordonia</taxon>
    </lineage>
</organism>
<feature type="compositionally biased region" description="Basic residues" evidence="1">
    <location>
        <begin position="1"/>
        <end position="22"/>
    </location>
</feature>
<dbReference type="AlphaFoldDB" id="A0A1H2H0B7"/>
<reference evidence="2 3" key="1">
    <citation type="submission" date="2016-10" db="EMBL/GenBank/DDBJ databases">
        <authorList>
            <person name="de Groot N.N."/>
        </authorList>
    </citation>
    <scope>NUCLEOTIDE SEQUENCE [LARGE SCALE GENOMIC DNA]</scope>
    <source>
        <strain evidence="2 3">DSM 44215</strain>
    </source>
</reference>
<dbReference type="EMBL" id="FNLM01000034">
    <property type="protein sequence ID" value="SDU25302.1"/>
    <property type="molecule type" value="Genomic_DNA"/>
</dbReference>
<evidence type="ECO:0000313" key="2">
    <source>
        <dbReference type="EMBL" id="SDU25302.1"/>
    </source>
</evidence>
<sequence length="631" mass="69747">MSKKKRGKPRTGKTTKQRRRERRSNGARPGTSPSMAPKRLPTGQPAPLFAIISDHAGLTALSHAERVQRLGQISQRSALHALAAMQSRLDVATTTDWSEVSVERELLTEVGAEWANRLSPMIGVTHRLVPPRSVTQLIREVFESCPVTEGSSGVRDIETSDVIELVMSITTEHVSVQNALDSMANPDPADVGAYIAEIEAYTSDETIAAIRQHALDDMANFLSNEPVKIELIKALTYDLWFRPWPARVSDARVGANPAEAFELANGIPLLDVMVAGQIISEIVSSGRFVVRRSDLVRAGATECAVEFVLKNMAYSANDYARRLRRDREQGPVTNQRYVFTERPFLRDDDDTVFALRYQWIVDRFFGSQLYWQTFFSFGPAKPGSAAEAFSLAMNYAFERVAGDILGRIASYSSKISRVVYESEMREEWSSTKGEAPSVCDFLLVAGRACILIDATNHHLSARLAQGLADVSAYDKDMDTSFVESKFNQILSTARLIREHLSFGVEANPVFIPYVVVPNNGLANITSVRLDWITRSAPFEELRGSARAPVPLRLSDLALFEGLGEAFSTTPRDIADLLGSWTTLQPGPVPVSLRELLDQLGLPAPIPRSMLRDQAVLDALIQERRSEGGLPD</sequence>
<gene>
    <name evidence="2" type="ORF">SAMN04488548_134206</name>
</gene>
<accession>A0A1H2H0B7</accession>